<organism evidence="3 4">
    <name type="scientific">Forsythia ovata</name>
    <dbReference type="NCBI Taxonomy" id="205694"/>
    <lineage>
        <taxon>Eukaryota</taxon>
        <taxon>Viridiplantae</taxon>
        <taxon>Streptophyta</taxon>
        <taxon>Embryophyta</taxon>
        <taxon>Tracheophyta</taxon>
        <taxon>Spermatophyta</taxon>
        <taxon>Magnoliopsida</taxon>
        <taxon>eudicotyledons</taxon>
        <taxon>Gunneridae</taxon>
        <taxon>Pentapetalae</taxon>
        <taxon>asterids</taxon>
        <taxon>lamiids</taxon>
        <taxon>Lamiales</taxon>
        <taxon>Oleaceae</taxon>
        <taxon>Forsythieae</taxon>
        <taxon>Forsythia</taxon>
    </lineage>
</organism>
<dbReference type="InterPro" id="IPR016024">
    <property type="entry name" value="ARM-type_fold"/>
</dbReference>
<dbReference type="PROSITE" id="PS50097">
    <property type="entry name" value="BTB"/>
    <property type="match status" value="1"/>
</dbReference>
<dbReference type="PANTHER" id="PTHR35918">
    <property type="entry name" value="OS06G0674800 PROTEIN"/>
    <property type="match status" value="1"/>
</dbReference>
<comment type="caution">
    <text evidence="3">The sequence shown here is derived from an EMBL/GenBank/DDBJ whole genome shotgun (WGS) entry which is preliminary data.</text>
</comment>
<dbReference type="InterPro" id="IPR000210">
    <property type="entry name" value="BTB/POZ_dom"/>
</dbReference>
<evidence type="ECO:0000313" key="3">
    <source>
        <dbReference type="EMBL" id="KAL2473204.1"/>
    </source>
</evidence>
<dbReference type="InterPro" id="IPR011989">
    <property type="entry name" value="ARM-like"/>
</dbReference>
<dbReference type="Proteomes" id="UP001604277">
    <property type="component" value="Unassembled WGS sequence"/>
</dbReference>
<dbReference type="EMBL" id="JBFOLJ010000015">
    <property type="protein sequence ID" value="KAL2473204.1"/>
    <property type="molecule type" value="Genomic_DNA"/>
</dbReference>
<evidence type="ECO:0000313" key="4">
    <source>
        <dbReference type="Proteomes" id="UP001604277"/>
    </source>
</evidence>
<dbReference type="Pfam" id="PF26522">
    <property type="entry name" value="ARM_6"/>
    <property type="match status" value="1"/>
</dbReference>
<dbReference type="InterPro" id="IPR011333">
    <property type="entry name" value="SKP1/BTB/POZ_sf"/>
</dbReference>
<dbReference type="Gene3D" id="3.30.710.10">
    <property type="entry name" value="Potassium Channel Kv1.1, Chain A"/>
    <property type="match status" value="2"/>
</dbReference>
<dbReference type="InterPro" id="IPR059007">
    <property type="entry name" value="ARM_At1g04390"/>
</dbReference>
<gene>
    <name evidence="3" type="ORF">Fot_48940</name>
</gene>
<feature type="domain" description="BTB" evidence="2">
    <location>
        <begin position="720"/>
        <end position="801"/>
    </location>
</feature>
<dbReference type="SUPFAM" id="SSF54695">
    <property type="entry name" value="POZ domain"/>
    <property type="match status" value="2"/>
</dbReference>
<protein>
    <submittedName>
        <fullName evidence="3">BTB/POZ domain-containing protein</fullName>
    </submittedName>
</protein>
<dbReference type="InterPro" id="IPR044953">
    <property type="entry name" value="At1g04390-like"/>
</dbReference>
<sequence>MRSSSSKHGAAENNRGVTGHMLTLHQRLYHAFNLGFRSCNNRRKWNCSDIEIQRLVIRSIDAFLDCISTETSQHPLVKDSVEDMVGALESILEFKSESTMGVASSVAVKMVNSLPSLMLQSHVLDLLHPLASLLSTRELQVAISCASALNTVLSNISTKIEREVWQILKETKAVGCLVHNVKEFSVGNKPIEYLKEMASLLSKILWRWPQSRFCVWTDAKLLNVLDTLQLERENSTKVAVLQLYSTLALCGYGAEKLLENGEALLRMMVDCMDCANNHSIRMEGFRLAQCLAINKRGCLKMIKICGEPLVKAIISGMRDCNSHSEKLAKNQMSIVEEACRLALITRWAGDHHIYFWKAGVDRVLLDLLLGNYDKIHQLQQKLSVKEQIVVVREGLNTNFSLSLRPYAWDILGWIATKCAEDFNYGALGNEYHLKILIMCACLAFVDSILMARQISQSSPTNTAVSESASRAVLMMIFWKQVRDSSERSCCCSATEDWEGEDMFLLFSLWSLAELLHHSDPIKNHLLDNQTNFNEAQLVSELQKICRHCSNAGPRWYAVYILCVFGHYGFPSRMGDRIGKALTENEYTDLELNLVNGESIYVHGVLLMVRCPSLLPPGELLVKEKASSGSSVKQDAENRMITAVRLSARVDHQSMLKLLEYVYFGYIQASEDLVKKLKLFAKHCGLHHLLQMLCRRHPKWGTLMPSFDLTPALRPGGHHFSDILLESNTRQLENWMCDSCSASVPHLHVHKVILESSCDYLQALFRSGMQESHLQTIKVPVSWESLVKLVTWFYSDQLPEPSFGCLWDNLDADEKLLEVQLYIELCWLAEFWFIEDLREECYRVSVSYCLDSSRYLSVKIIQTAAIFTQWKLAEVAANHMAPLYHSLRNSGELDALDDNLIEMVRSASVRLSQEGSRLPS</sequence>
<proteinExistence type="predicted"/>
<dbReference type="AlphaFoldDB" id="A0ABD1QBF2"/>
<evidence type="ECO:0000259" key="2">
    <source>
        <dbReference type="PROSITE" id="PS50097"/>
    </source>
</evidence>
<accession>A0ABD1QBF2</accession>
<evidence type="ECO:0000256" key="1">
    <source>
        <dbReference type="ARBA" id="ARBA00004906"/>
    </source>
</evidence>
<dbReference type="PANTHER" id="PTHR35918:SF1">
    <property type="entry name" value="BTB DOMAIN-CONTAINING PROTEIN"/>
    <property type="match status" value="1"/>
</dbReference>
<dbReference type="Gene3D" id="1.25.10.10">
    <property type="entry name" value="Leucine-rich Repeat Variant"/>
    <property type="match status" value="1"/>
</dbReference>
<reference evidence="4" key="1">
    <citation type="submission" date="2024-07" db="EMBL/GenBank/DDBJ databases">
        <title>Two chromosome-level genome assemblies of Korean endemic species Abeliophyllum distichum and Forsythia ovata (Oleaceae).</title>
        <authorList>
            <person name="Jang H."/>
        </authorList>
    </citation>
    <scope>NUCLEOTIDE SEQUENCE [LARGE SCALE GENOMIC DNA]</scope>
</reference>
<comment type="pathway">
    <text evidence="1">Protein modification; protein ubiquitination.</text>
</comment>
<keyword evidence="4" id="KW-1185">Reference proteome</keyword>
<dbReference type="Pfam" id="PF00651">
    <property type="entry name" value="BTB"/>
    <property type="match status" value="1"/>
</dbReference>
<dbReference type="CDD" id="cd18186">
    <property type="entry name" value="BTB_POZ_ZBTB_KLHL-like"/>
    <property type="match status" value="1"/>
</dbReference>
<dbReference type="SUPFAM" id="SSF48371">
    <property type="entry name" value="ARM repeat"/>
    <property type="match status" value="1"/>
</dbReference>
<name>A0ABD1QBF2_9LAMI</name>